<feature type="transmembrane region" description="Helical" evidence="1">
    <location>
        <begin position="35"/>
        <end position="55"/>
    </location>
</feature>
<organism evidence="2 3">
    <name type="scientific">Erythrobacter crassostreae</name>
    <dbReference type="NCBI Taxonomy" id="2828328"/>
    <lineage>
        <taxon>Bacteria</taxon>
        <taxon>Pseudomonadati</taxon>
        <taxon>Pseudomonadota</taxon>
        <taxon>Alphaproteobacteria</taxon>
        <taxon>Sphingomonadales</taxon>
        <taxon>Erythrobacteraceae</taxon>
        <taxon>Erythrobacter/Porphyrobacter group</taxon>
        <taxon>Erythrobacter</taxon>
    </lineage>
</organism>
<evidence type="ECO:0000313" key="2">
    <source>
        <dbReference type="EMBL" id="MBV7258069.1"/>
    </source>
</evidence>
<keyword evidence="3" id="KW-1185">Reference proteome</keyword>
<protein>
    <submittedName>
        <fullName evidence="2">Uncharacterized protein</fullName>
    </submittedName>
</protein>
<gene>
    <name evidence="2" type="ORF">KCG46_00600</name>
</gene>
<evidence type="ECO:0000313" key="3">
    <source>
        <dbReference type="Proteomes" id="UP001138681"/>
    </source>
</evidence>
<reference evidence="2" key="1">
    <citation type="submission" date="2021-04" db="EMBL/GenBank/DDBJ databases">
        <authorList>
            <person name="Pira H."/>
            <person name="Risdian C."/>
            <person name="Wink J."/>
        </authorList>
    </citation>
    <scope>NUCLEOTIDE SEQUENCE</scope>
    <source>
        <strain evidence="2">WH158</strain>
    </source>
</reference>
<name>A0A9X1JL85_9SPHN</name>
<dbReference type="Proteomes" id="UP001138681">
    <property type="component" value="Unassembled WGS sequence"/>
</dbReference>
<evidence type="ECO:0000256" key="1">
    <source>
        <dbReference type="SAM" id="Phobius"/>
    </source>
</evidence>
<dbReference type="AlphaFoldDB" id="A0A9X1JL85"/>
<feature type="transmembrane region" description="Helical" evidence="1">
    <location>
        <begin position="61"/>
        <end position="85"/>
    </location>
</feature>
<feature type="transmembrane region" description="Helical" evidence="1">
    <location>
        <begin position="97"/>
        <end position="115"/>
    </location>
</feature>
<accession>A0A9X1JL85</accession>
<keyword evidence="1" id="KW-0812">Transmembrane</keyword>
<feature type="transmembrane region" description="Helical" evidence="1">
    <location>
        <begin position="6"/>
        <end position="26"/>
    </location>
</feature>
<proteinExistence type="predicted"/>
<keyword evidence="1" id="KW-1133">Transmembrane helix</keyword>
<sequence length="124" mass="13535">MSDAAVIGATAAGPALMVLFAIAAALSRWRWAPSVIFIVFAQRAMAALISAISAPNDEARLSIMLGFGPWALFAFTVGLTGYLFIRRYRRDALGWKWIAISYAAFSLAITLVVFGDGRLFQLRF</sequence>
<keyword evidence="1" id="KW-0472">Membrane</keyword>
<comment type="caution">
    <text evidence="2">The sequence shown here is derived from an EMBL/GenBank/DDBJ whole genome shotgun (WGS) entry which is preliminary data.</text>
</comment>
<dbReference type="RefSeq" id="WP_218403442.1">
    <property type="nucleotide sequence ID" value="NZ_JAGSPC010000001.1"/>
</dbReference>
<dbReference type="EMBL" id="JAGSPC010000001">
    <property type="protein sequence ID" value="MBV7258069.1"/>
    <property type="molecule type" value="Genomic_DNA"/>
</dbReference>